<dbReference type="InterPro" id="IPR020845">
    <property type="entry name" value="AMP-binding_CS"/>
</dbReference>
<organism evidence="7 8">
    <name type="scientific">Ignelater luminosus</name>
    <name type="common">Cucubano</name>
    <name type="synonym">Pyrophorus luminosus</name>
    <dbReference type="NCBI Taxonomy" id="2038154"/>
    <lineage>
        <taxon>Eukaryota</taxon>
        <taxon>Metazoa</taxon>
        <taxon>Ecdysozoa</taxon>
        <taxon>Arthropoda</taxon>
        <taxon>Hexapoda</taxon>
        <taxon>Insecta</taxon>
        <taxon>Pterygota</taxon>
        <taxon>Neoptera</taxon>
        <taxon>Endopterygota</taxon>
        <taxon>Coleoptera</taxon>
        <taxon>Polyphaga</taxon>
        <taxon>Elateriformia</taxon>
        <taxon>Elateroidea</taxon>
        <taxon>Elateridae</taxon>
        <taxon>Agrypninae</taxon>
        <taxon>Pyrophorini</taxon>
        <taxon>Ignelater</taxon>
    </lineage>
</organism>
<dbReference type="Pfam" id="PF13193">
    <property type="entry name" value="AMP-binding_C"/>
    <property type="match status" value="1"/>
</dbReference>
<dbReference type="PANTHER" id="PTHR24096:SF149">
    <property type="entry name" value="AMP-BINDING DOMAIN-CONTAINING PROTEIN-RELATED"/>
    <property type="match status" value="1"/>
</dbReference>
<evidence type="ECO:0000256" key="4">
    <source>
        <dbReference type="ARBA" id="ARBA00023140"/>
    </source>
</evidence>
<dbReference type="Gene3D" id="3.40.50.12780">
    <property type="entry name" value="N-terminal domain of ligase-like"/>
    <property type="match status" value="1"/>
</dbReference>
<feature type="domain" description="AMP-binding enzyme C-terminal" evidence="6">
    <location>
        <begin position="385"/>
        <end position="463"/>
    </location>
</feature>
<dbReference type="EMBL" id="VTPC01089956">
    <property type="protein sequence ID" value="KAF2885425.1"/>
    <property type="molecule type" value="Genomic_DNA"/>
</dbReference>
<comment type="subcellular location">
    <subcellularLocation>
        <location evidence="1">Peroxisome</location>
    </subcellularLocation>
</comment>
<dbReference type="SUPFAM" id="SSF56801">
    <property type="entry name" value="Acetyl-CoA synthetase-like"/>
    <property type="match status" value="1"/>
</dbReference>
<evidence type="ECO:0000259" key="6">
    <source>
        <dbReference type="Pfam" id="PF13193"/>
    </source>
</evidence>
<evidence type="ECO:0000256" key="1">
    <source>
        <dbReference type="ARBA" id="ARBA00004275"/>
    </source>
</evidence>
<gene>
    <name evidence="7" type="ORF">ILUMI_20748</name>
</gene>
<dbReference type="GO" id="GO:0005777">
    <property type="term" value="C:peroxisome"/>
    <property type="evidence" value="ECO:0007669"/>
    <property type="project" value="UniProtKB-SubCell"/>
</dbReference>
<dbReference type="AlphaFoldDB" id="A0A8K0CDJ1"/>
<dbReference type="Gene3D" id="3.30.300.30">
    <property type="match status" value="1"/>
</dbReference>
<evidence type="ECO:0000259" key="5">
    <source>
        <dbReference type="Pfam" id="PF00501"/>
    </source>
</evidence>
<keyword evidence="3" id="KW-0436">Ligase</keyword>
<dbReference type="PANTHER" id="PTHR24096">
    <property type="entry name" value="LONG-CHAIN-FATTY-ACID--COA LIGASE"/>
    <property type="match status" value="1"/>
</dbReference>
<sequence length="478" mass="53526">MRSLGIQPNDVITVCSHNTLDCLIPFYASFFVGAVSANIDPLLPLSSTVDLLKQVRPKMIFVVPEGVELIENTLKEIGINAKIVVFGQTLKHTSYSEFLKPSPDENKFVPYEVENVKDTAVIVFSSGSTGSPKGICLSHYGLLGQIYVLSPDFQPGLTVLTFSNLFWLAAVSFTVLCIPFGMNRLVYPRFKEGRLIWNTLKTYKVNYLSANPHQALDICQNGRPADADTSALRLVIVPGGALTTEQILHVRKCFNFPTTMVLNSYGQSEMNAYTFRFDPAGCPNDMKLWTEKPTSVGRPIQGLSYKIVDLSTGEILGPNQEGELCIKSEFAMNGYYKKDSSEAWDADGFLETGDIAYYDEDQCFFIVDRVKDLMKYKMWHISPLKLEAILYTHPAVQRCIISSLYHPVEGDHLVGIVVLKESEVGKVTEKELQEYLDGKVADYEKLVGGVRFVESIPRTVSDKTNRMRIKHLLRQGKL</sequence>
<dbReference type="OrthoDB" id="10253869at2759"/>
<dbReference type="InterPro" id="IPR042099">
    <property type="entry name" value="ANL_N_sf"/>
</dbReference>
<dbReference type="GO" id="GO:0016405">
    <property type="term" value="F:CoA-ligase activity"/>
    <property type="evidence" value="ECO:0007669"/>
    <property type="project" value="TreeGrafter"/>
</dbReference>
<evidence type="ECO:0008006" key="9">
    <source>
        <dbReference type="Google" id="ProtNLM"/>
    </source>
</evidence>
<feature type="domain" description="AMP-dependent synthetase/ligase" evidence="5">
    <location>
        <begin position="2"/>
        <end position="336"/>
    </location>
</feature>
<dbReference type="InterPro" id="IPR000873">
    <property type="entry name" value="AMP-dep_synth/lig_dom"/>
</dbReference>
<keyword evidence="8" id="KW-1185">Reference proteome</keyword>
<comment type="similarity">
    <text evidence="2">Belongs to the ATP-dependent AMP-binding enzyme family.</text>
</comment>
<dbReference type="Pfam" id="PF00501">
    <property type="entry name" value="AMP-binding"/>
    <property type="match status" value="1"/>
</dbReference>
<comment type="caution">
    <text evidence="7">The sequence shown here is derived from an EMBL/GenBank/DDBJ whole genome shotgun (WGS) entry which is preliminary data.</text>
</comment>
<evidence type="ECO:0000256" key="2">
    <source>
        <dbReference type="ARBA" id="ARBA00006432"/>
    </source>
</evidence>
<dbReference type="InterPro" id="IPR025110">
    <property type="entry name" value="AMP-bd_C"/>
</dbReference>
<protein>
    <recommendedName>
        <fullName evidence="9">Luciferin 4-monooxygenase</fullName>
    </recommendedName>
</protein>
<proteinExistence type="inferred from homology"/>
<name>A0A8K0CDJ1_IGNLU</name>
<evidence type="ECO:0000256" key="3">
    <source>
        <dbReference type="ARBA" id="ARBA00022598"/>
    </source>
</evidence>
<dbReference type="InterPro" id="IPR045851">
    <property type="entry name" value="AMP-bd_C_sf"/>
</dbReference>
<evidence type="ECO:0000313" key="7">
    <source>
        <dbReference type="EMBL" id="KAF2885425.1"/>
    </source>
</evidence>
<keyword evidence="4" id="KW-0576">Peroxisome</keyword>
<evidence type="ECO:0000313" key="8">
    <source>
        <dbReference type="Proteomes" id="UP000801492"/>
    </source>
</evidence>
<accession>A0A8K0CDJ1</accession>
<dbReference type="PROSITE" id="PS00455">
    <property type="entry name" value="AMP_BINDING"/>
    <property type="match status" value="1"/>
</dbReference>
<dbReference type="Proteomes" id="UP000801492">
    <property type="component" value="Unassembled WGS sequence"/>
</dbReference>
<reference evidence="7" key="1">
    <citation type="submission" date="2019-08" db="EMBL/GenBank/DDBJ databases">
        <title>The genome of the North American firefly Photinus pyralis.</title>
        <authorList>
            <consortium name="Photinus pyralis genome working group"/>
            <person name="Fallon T.R."/>
            <person name="Sander Lower S.E."/>
            <person name="Weng J.-K."/>
        </authorList>
    </citation>
    <scope>NUCLEOTIDE SEQUENCE</scope>
    <source>
        <strain evidence="7">TRF0915ILg1</strain>
        <tissue evidence="7">Whole body</tissue>
    </source>
</reference>